<feature type="region of interest" description="Disordered" evidence="1">
    <location>
        <begin position="364"/>
        <end position="399"/>
    </location>
</feature>
<evidence type="ECO:0000256" key="3">
    <source>
        <dbReference type="SAM" id="SignalP"/>
    </source>
</evidence>
<evidence type="ECO:0000256" key="1">
    <source>
        <dbReference type="SAM" id="MobiDB-lite"/>
    </source>
</evidence>
<keyword evidence="2" id="KW-0472">Membrane</keyword>
<feature type="region of interest" description="Disordered" evidence="1">
    <location>
        <begin position="181"/>
        <end position="256"/>
    </location>
</feature>
<sequence length="434" mass="42925">MRKRRRVTPVGSGRAGAAGAALVLGSAGILLGLAAGPAQAAEVSFATHCVPPAGITPVDGTTKVEITAPATAKVGDTVDVVWKFVQAASKNPDIIDLPANSVQPSGVLKAAGAQAADIAMQGTRTNPAIPKGGAMVLSDMKGSLKLTAPGEVTLTPDAYTVNAMSTDTKCTPKETVQKAATIQVSPGDGSSSSTTPEPTDSASQSASPSASASASASDGTGSGQTDFTGKQVDIPYTCQSPIGEKKATSPIQIDARKNGGSFDLTVQFRKSVMDSPADIPKGSVKPSMEVVLGGADKGTVHVEGPANSKDIKSGEPIEIPDLTGTYKPGADGKSTLSPGVLTINALGTTTTCKPDRTEVSLTLDTTQQASGASGGSSTSGGSGSGSGSGSSGTGGLAETGSSDHGALKALGLVAGTAVLLGGAVFTFMPGRRTR</sequence>
<feature type="transmembrane region" description="Helical" evidence="2">
    <location>
        <begin position="409"/>
        <end position="428"/>
    </location>
</feature>
<dbReference type="Proteomes" id="UP001501777">
    <property type="component" value="Unassembled WGS sequence"/>
</dbReference>
<name>A0ABN3MBI8_STRLO</name>
<feature type="signal peptide" evidence="3">
    <location>
        <begin position="1"/>
        <end position="40"/>
    </location>
</feature>
<organism evidence="4 5">
    <name type="scientific">Streptomyces longisporus</name>
    <dbReference type="NCBI Taxonomy" id="1948"/>
    <lineage>
        <taxon>Bacteria</taxon>
        <taxon>Bacillati</taxon>
        <taxon>Actinomycetota</taxon>
        <taxon>Actinomycetes</taxon>
        <taxon>Kitasatosporales</taxon>
        <taxon>Streptomycetaceae</taxon>
        <taxon>Streptomyces</taxon>
    </lineage>
</organism>
<dbReference type="RefSeq" id="WP_344402119.1">
    <property type="nucleotide sequence ID" value="NZ_BAAASG010000010.1"/>
</dbReference>
<proteinExistence type="predicted"/>
<reference evidence="4 5" key="1">
    <citation type="journal article" date="2019" name="Int. J. Syst. Evol. Microbiol.">
        <title>The Global Catalogue of Microorganisms (GCM) 10K type strain sequencing project: providing services to taxonomists for standard genome sequencing and annotation.</title>
        <authorList>
            <consortium name="The Broad Institute Genomics Platform"/>
            <consortium name="The Broad Institute Genome Sequencing Center for Infectious Disease"/>
            <person name="Wu L."/>
            <person name="Ma J."/>
        </authorList>
    </citation>
    <scope>NUCLEOTIDE SEQUENCE [LARGE SCALE GENOMIC DNA]</scope>
    <source>
        <strain evidence="4 5">JCM 4395</strain>
    </source>
</reference>
<feature type="chain" id="PRO_5045471495" evidence="3">
    <location>
        <begin position="41"/>
        <end position="434"/>
    </location>
</feature>
<keyword evidence="2" id="KW-1133">Transmembrane helix</keyword>
<gene>
    <name evidence="4" type="ORF">GCM10010276_43630</name>
</gene>
<evidence type="ECO:0000256" key="2">
    <source>
        <dbReference type="SAM" id="Phobius"/>
    </source>
</evidence>
<feature type="compositionally biased region" description="Gly residues" evidence="1">
    <location>
        <begin position="372"/>
        <end position="397"/>
    </location>
</feature>
<feature type="compositionally biased region" description="Low complexity" evidence="1">
    <location>
        <begin position="185"/>
        <end position="226"/>
    </location>
</feature>
<evidence type="ECO:0000313" key="4">
    <source>
        <dbReference type="EMBL" id="GAA2497726.1"/>
    </source>
</evidence>
<protein>
    <submittedName>
        <fullName evidence="4">Uncharacterized protein</fullName>
    </submittedName>
</protein>
<dbReference type="EMBL" id="BAAASG010000010">
    <property type="protein sequence ID" value="GAA2497726.1"/>
    <property type="molecule type" value="Genomic_DNA"/>
</dbReference>
<comment type="caution">
    <text evidence="4">The sequence shown here is derived from an EMBL/GenBank/DDBJ whole genome shotgun (WGS) entry which is preliminary data.</text>
</comment>
<keyword evidence="3" id="KW-0732">Signal</keyword>
<evidence type="ECO:0000313" key="5">
    <source>
        <dbReference type="Proteomes" id="UP001501777"/>
    </source>
</evidence>
<keyword evidence="2" id="KW-0812">Transmembrane</keyword>
<keyword evidence="5" id="KW-1185">Reference proteome</keyword>
<accession>A0ABN3MBI8</accession>